<feature type="compositionally biased region" description="Basic and acidic residues" evidence="1">
    <location>
        <begin position="69"/>
        <end position="78"/>
    </location>
</feature>
<reference evidence="2 3" key="1">
    <citation type="submission" date="2014-04" db="EMBL/GenBank/DDBJ databases">
        <title>Genome assembly of Hyalangium minutum DSM 14724.</title>
        <authorList>
            <person name="Sharma G."/>
            <person name="Subramanian S."/>
        </authorList>
    </citation>
    <scope>NUCLEOTIDE SEQUENCE [LARGE SCALE GENOMIC DNA]</scope>
    <source>
        <strain evidence="2 3">DSM 14724</strain>
    </source>
</reference>
<evidence type="ECO:0000256" key="1">
    <source>
        <dbReference type="SAM" id="MobiDB-lite"/>
    </source>
</evidence>
<dbReference type="STRING" id="394096.DB31_6009"/>
<dbReference type="RefSeq" id="WP_240487262.1">
    <property type="nucleotide sequence ID" value="NZ_JMCB01000031.1"/>
</dbReference>
<gene>
    <name evidence="2" type="ORF">DB31_6009</name>
</gene>
<dbReference type="Proteomes" id="UP000028725">
    <property type="component" value="Unassembled WGS sequence"/>
</dbReference>
<name>A0A085VXH5_9BACT</name>
<protein>
    <submittedName>
        <fullName evidence="2">Uncharacterized protein</fullName>
    </submittedName>
</protein>
<dbReference type="EMBL" id="JMCB01000031">
    <property type="protein sequence ID" value="KFE60138.1"/>
    <property type="molecule type" value="Genomic_DNA"/>
</dbReference>
<organism evidence="2 3">
    <name type="scientific">Hyalangium minutum</name>
    <dbReference type="NCBI Taxonomy" id="394096"/>
    <lineage>
        <taxon>Bacteria</taxon>
        <taxon>Pseudomonadati</taxon>
        <taxon>Myxococcota</taxon>
        <taxon>Myxococcia</taxon>
        <taxon>Myxococcales</taxon>
        <taxon>Cystobacterineae</taxon>
        <taxon>Archangiaceae</taxon>
        <taxon>Hyalangium</taxon>
    </lineage>
</organism>
<dbReference type="AlphaFoldDB" id="A0A085VXH5"/>
<accession>A0A085VXH5</accession>
<proteinExistence type="predicted"/>
<comment type="caution">
    <text evidence="2">The sequence shown here is derived from an EMBL/GenBank/DDBJ whole genome shotgun (WGS) entry which is preliminary data.</text>
</comment>
<feature type="region of interest" description="Disordered" evidence="1">
    <location>
        <begin position="65"/>
        <end position="85"/>
    </location>
</feature>
<evidence type="ECO:0000313" key="2">
    <source>
        <dbReference type="EMBL" id="KFE60138.1"/>
    </source>
</evidence>
<keyword evidence="3" id="KW-1185">Reference proteome</keyword>
<sequence length="234" mass="25456">MCGTTNWVCVSECIDSSCMDQCLREGCEQALGRLRACTEKAGCAEDDSECSARLCGGTCQRAFEPAPKSPEKEKREPCEGFSTDGPPPKKVVGRWELVAATLKPEPPGAPARLNPDPRPDYVRTLEVTPSGCFILRTKLEDSAVGQGNFLEVRSWGSFAVAKDKVVLKPKDGQAVGKVCGVDRVIGLSKGKFLGPRYSFSVEQDMLTLVVDDASKSTFQFQRTQARDTQEAEKP</sequence>
<evidence type="ECO:0000313" key="3">
    <source>
        <dbReference type="Proteomes" id="UP000028725"/>
    </source>
</evidence>